<proteinExistence type="predicted"/>
<dbReference type="EMBL" id="CP014989">
    <property type="protein sequence ID" value="ANS78385.1"/>
    <property type="molecule type" value="Genomic_DNA"/>
</dbReference>
<dbReference type="Proteomes" id="UP000092482">
    <property type="component" value="Chromosome"/>
</dbReference>
<reference evidence="1 2" key="1">
    <citation type="submission" date="2016-03" db="EMBL/GenBank/DDBJ databases">
        <title>Shallow-sea hydrothermal system.</title>
        <authorList>
            <person name="Tang K."/>
        </authorList>
    </citation>
    <scope>NUCLEOTIDE SEQUENCE [LARGE SCALE GENOMIC DNA]</scope>
    <source>
        <strain evidence="1 2">JLT9</strain>
    </source>
</reference>
<dbReference type="OrthoDB" id="9793115at2"/>
<protein>
    <submittedName>
        <fullName evidence="1">Uncharacterized protein</fullName>
    </submittedName>
</protein>
<name>A0A1B1NAH9_9MICO</name>
<dbReference type="AlphaFoldDB" id="A0A1B1NAH9"/>
<keyword evidence="2" id="KW-1185">Reference proteome</keyword>
<evidence type="ECO:0000313" key="1">
    <source>
        <dbReference type="EMBL" id="ANS78385.1"/>
    </source>
</evidence>
<sequence>MSDLQCPARILLLPEGLDHVTRLVPERILHVYGSSGAAAGGAADLLASTLGVGSTRLTVAGPSPVHGDAADLLAVLDDLADLHRGETVVVVGQGNAIAAALASLGRPDLAADLSPTAGIALERDGDGWRHTGTV</sequence>
<dbReference type="KEGG" id="serj:SGUI_0989"/>
<dbReference type="STRING" id="1758689.SGUI_0989"/>
<accession>A0A1B1NAH9</accession>
<organism evidence="1 2">
    <name type="scientific">Serinicoccus hydrothermalis</name>
    <dbReference type="NCBI Taxonomy" id="1758689"/>
    <lineage>
        <taxon>Bacteria</taxon>
        <taxon>Bacillati</taxon>
        <taxon>Actinomycetota</taxon>
        <taxon>Actinomycetes</taxon>
        <taxon>Micrococcales</taxon>
        <taxon>Ornithinimicrobiaceae</taxon>
        <taxon>Serinicoccus</taxon>
    </lineage>
</organism>
<gene>
    <name evidence="1" type="ORF">SGUI_0989</name>
</gene>
<evidence type="ECO:0000313" key="2">
    <source>
        <dbReference type="Proteomes" id="UP000092482"/>
    </source>
</evidence>
<dbReference type="RefSeq" id="WP_066637076.1">
    <property type="nucleotide sequence ID" value="NZ_CP014989.1"/>
</dbReference>